<comment type="caution">
    <text evidence="2">The sequence shown here is derived from an EMBL/GenBank/DDBJ whole genome shotgun (WGS) entry which is preliminary data.</text>
</comment>
<feature type="compositionally biased region" description="Polar residues" evidence="1">
    <location>
        <begin position="1"/>
        <end position="14"/>
    </location>
</feature>
<evidence type="ECO:0000313" key="3">
    <source>
        <dbReference type="Proteomes" id="UP000663824"/>
    </source>
</evidence>
<feature type="region of interest" description="Disordered" evidence="1">
    <location>
        <begin position="1"/>
        <end position="26"/>
    </location>
</feature>
<dbReference type="EMBL" id="CAJNRE010020102">
    <property type="protein sequence ID" value="CAF2222027.1"/>
    <property type="molecule type" value="Genomic_DNA"/>
</dbReference>
<dbReference type="Proteomes" id="UP000663824">
    <property type="component" value="Unassembled WGS sequence"/>
</dbReference>
<protein>
    <submittedName>
        <fullName evidence="2">Uncharacterized protein</fullName>
    </submittedName>
</protein>
<reference evidence="2" key="1">
    <citation type="submission" date="2021-02" db="EMBL/GenBank/DDBJ databases">
        <authorList>
            <person name="Nowell W R."/>
        </authorList>
    </citation>
    <scope>NUCLEOTIDE SEQUENCE</scope>
</reference>
<dbReference type="AlphaFoldDB" id="A0A816ZZG3"/>
<gene>
    <name evidence="2" type="ORF">MBJ925_LOCUS36430</name>
</gene>
<organism evidence="2 3">
    <name type="scientific">Rotaria magnacalcarata</name>
    <dbReference type="NCBI Taxonomy" id="392030"/>
    <lineage>
        <taxon>Eukaryota</taxon>
        <taxon>Metazoa</taxon>
        <taxon>Spiralia</taxon>
        <taxon>Gnathifera</taxon>
        <taxon>Rotifera</taxon>
        <taxon>Eurotatoria</taxon>
        <taxon>Bdelloidea</taxon>
        <taxon>Philodinida</taxon>
        <taxon>Philodinidae</taxon>
        <taxon>Rotaria</taxon>
    </lineage>
</organism>
<evidence type="ECO:0000256" key="1">
    <source>
        <dbReference type="SAM" id="MobiDB-lite"/>
    </source>
</evidence>
<evidence type="ECO:0000313" key="2">
    <source>
        <dbReference type="EMBL" id="CAF2222027.1"/>
    </source>
</evidence>
<sequence length="70" mass="7588">MPLALSSTRSSTYNVAASSTTPRTPTSVTGNICPNAIWNGIEEAVVNSMSINVDIMYMYASDFYMDAEDN</sequence>
<proteinExistence type="predicted"/>
<name>A0A816ZZG3_9BILA</name>
<accession>A0A816ZZG3</accession>
<feature type="compositionally biased region" description="Low complexity" evidence="1">
    <location>
        <begin position="15"/>
        <end position="26"/>
    </location>
</feature>